<dbReference type="OrthoDB" id="9808392at2"/>
<dbReference type="GO" id="GO:0015935">
    <property type="term" value="C:small ribosomal subunit"/>
    <property type="evidence" value="ECO:0007669"/>
    <property type="project" value="TreeGrafter"/>
</dbReference>
<reference evidence="8 9" key="1">
    <citation type="submission" date="2016-09" db="EMBL/GenBank/DDBJ databases">
        <title>Genome sequence of Eubacterium angustum.</title>
        <authorList>
            <person name="Poehlein A."/>
            <person name="Daniel R."/>
        </authorList>
    </citation>
    <scope>NUCLEOTIDE SEQUENCE [LARGE SCALE GENOMIC DNA]</scope>
    <source>
        <strain evidence="8 9">DSM 1989</strain>
    </source>
</reference>
<dbReference type="Proteomes" id="UP000180254">
    <property type="component" value="Unassembled WGS sequence"/>
</dbReference>
<dbReference type="RefSeq" id="WP_071062508.1">
    <property type="nucleotide sequence ID" value="NZ_MKIE01000003.1"/>
</dbReference>
<sequence>MANIKSAMKRIDVINKKTAVNKSRKTEIKTYINKFNSALENGNIEEAKAMLKVVEKKLSRAGIKNTLHKNAASRKVSRLAKKLNKAV</sequence>
<dbReference type="AlphaFoldDB" id="A0A1S1V7E1"/>
<dbReference type="NCBIfam" id="TIGR00029">
    <property type="entry name" value="S20"/>
    <property type="match status" value="1"/>
</dbReference>
<protein>
    <recommendedName>
        <fullName evidence="6 7">Small ribosomal subunit protein bS20</fullName>
    </recommendedName>
</protein>
<evidence type="ECO:0000256" key="4">
    <source>
        <dbReference type="ARBA" id="ARBA00022980"/>
    </source>
</evidence>
<comment type="similarity">
    <text evidence="1 7">Belongs to the bacterial ribosomal protein bS20 family.</text>
</comment>
<dbReference type="SUPFAM" id="SSF46992">
    <property type="entry name" value="Ribosomal protein S20"/>
    <property type="match status" value="1"/>
</dbReference>
<gene>
    <name evidence="7 8" type="primary">rpsT</name>
    <name evidence="8" type="ORF">EUAN_11110</name>
</gene>
<keyword evidence="5 7" id="KW-0687">Ribonucleoprotein</keyword>
<evidence type="ECO:0000313" key="8">
    <source>
        <dbReference type="EMBL" id="OHW62546.1"/>
    </source>
</evidence>
<accession>A0A1S1V7E1</accession>
<evidence type="ECO:0000313" key="9">
    <source>
        <dbReference type="Proteomes" id="UP000180254"/>
    </source>
</evidence>
<evidence type="ECO:0000256" key="2">
    <source>
        <dbReference type="ARBA" id="ARBA00022730"/>
    </source>
</evidence>
<organism evidence="8 9">
    <name type="scientific">Andreesenia angusta</name>
    <dbReference type="NCBI Taxonomy" id="39480"/>
    <lineage>
        <taxon>Bacteria</taxon>
        <taxon>Bacillati</taxon>
        <taxon>Bacillota</taxon>
        <taxon>Tissierellia</taxon>
        <taxon>Tissierellales</taxon>
        <taxon>Gottschalkiaceae</taxon>
        <taxon>Andreesenia</taxon>
    </lineage>
</organism>
<dbReference type="STRING" id="39480.EUAN_11110"/>
<proteinExistence type="inferred from homology"/>
<dbReference type="PANTHER" id="PTHR33398:SF1">
    <property type="entry name" value="SMALL RIBOSOMAL SUBUNIT PROTEIN BS20C"/>
    <property type="match status" value="1"/>
</dbReference>
<dbReference type="GO" id="GO:0006412">
    <property type="term" value="P:translation"/>
    <property type="evidence" value="ECO:0007669"/>
    <property type="project" value="UniProtKB-UniRule"/>
</dbReference>
<comment type="caution">
    <text evidence="8">The sequence shown here is derived from an EMBL/GenBank/DDBJ whole genome shotgun (WGS) entry which is preliminary data.</text>
</comment>
<evidence type="ECO:0000256" key="7">
    <source>
        <dbReference type="HAMAP-Rule" id="MF_00500"/>
    </source>
</evidence>
<evidence type="ECO:0000256" key="3">
    <source>
        <dbReference type="ARBA" id="ARBA00022884"/>
    </source>
</evidence>
<comment type="function">
    <text evidence="7">Binds directly to 16S ribosomal RNA.</text>
</comment>
<dbReference type="GO" id="GO:0005829">
    <property type="term" value="C:cytosol"/>
    <property type="evidence" value="ECO:0007669"/>
    <property type="project" value="TreeGrafter"/>
</dbReference>
<evidence type="ECO:0000256" key="6">
    <source>
        <dbReference type="ARBA" id="ARBA00035136"/>
    </source>
</evidence>
<dbReference type="PANTHER" id="PTHR33398">
    <property type="entry name" value="30S RIBOSOMAL PROTEIN S20"/>
    <property type="match status" value="1"/>
</dbReference>
<dbReference type="GO" id="GO:0003735">
    <property type="term" value="F:structural constituent of ribosome"/>
    <property type="evidence" value="ECO:0007669"/>
    <property type="project" value="InterPro"/>
</dbReference>
<evidence type="ECO:0000256" key="5">
    <source>
        <dbReference type="ARBA" id="ARBA00023274"/>
    </source>
</evidence>
<keyword evidence="4 7" id="KW-0689">Ribosomal protein</keyword>
<dbReference type="Gene3D" id="1.20.58.110">
    <property type="entry name" value="Ribosomal protein S20"/>
    <property type="match status" value="1"/>
</dbReference>
<dbReference type="Pfam" id="PF01649">
    <property type="entry name" value="Ribosomal_S20p"/>
    <property type="match status" value="1"/>
</dbReference>
<name>A0A1S1V7E1_9FIRM</name>
<dbReference type="InterPro" id="IPR036510">
    <property type="entry name" value="Ribosomal_bS20_sf"/>
</dbReference>
<dbReference type="EMBL" id="MKIE01000003">
    <property type="protein sequence ID" value="OHW62546.1"/>
    <property type="molecule type" value="Genomic_DNA"/>
</dbReference>
<dbReference type="InterPro" id="IPR002583">
    <property type="entry name" value="Ribosomal_bS20"/>
</dbReference>
<dbReference type="GO" id="GO:0070181">
    <property type="term" value="F:small ribosomal subunit rRNA binding"/>
    <property type="evidence" value="ECO:0007669"/>
    <property type="project" value="TreeGrafter"/>
</dbReference>
<evidence type="ECO:0000256" key="1">
    <source>
        <dbReference type="ARBA" id="ARBA00007634"/>
    </source>
</evidence>
<keyword evidence="2 7" id="KW-0699">rRNA-binding</keyword>
<keyword evidence="3 7" id="KW-0694">RNA-binding</keyword>
<keyword evidence="9" id="KW-1185">Reference proteome</keyword>
<dbReference type="HAMAP" id="MF_00500">
    <property type="entry name" value="Ribosomal_bS20"/>
    <property type="match status" value="1"/>
</dbReference>